<name>A0A1M6UE49_PSETH</name>
<evidence type="ECO:0000313" key="3">
    <source>
        <dbReference type="Proteomes" id="UP000184363"/>
    </source>
</evidence>
<feature type="compositionally biased region" description="Low complexity" evidence="1">
    <location>
        <begin position="500"/>
        <end position="514"/>
    </location>
</feature>
<feature type="compositionally biased region" description="Low complexity" evidence="1">
    <location>
        <begin position="387"/>
        <end position="401"/>
    </location>
</feature>
<proteinExistence type="predicted"/>
<gene>
    <name evidence="2" type="ORF">SAMN05443637_11019</name>
</gene>
<protein>
    <submittedName>
        <fullName evidence="2">Uncharacterized protein</fullName>
    </submittedName>
</protein>
<feature type="compositionally biased region" description="Pro residues" evidence="1">
    <location>
        <begin position="439"/>
        <end position="448"/>
    </location>
</feature>
<evidence type="ECO:0000256" key="1">
    <source>
        <dbReference type="SAM" id="MobiDB-lite"/>
    </source>
</evidence>
<feature type="compositionally biased region" description="Basic and acidic residues" evidence="1">
    <location>
        <begin position="515"/>
        <end position="524"/>
    </location>
</feature>
<dbReference type="AlphaFoldDB" id="A0A1M6UE49"/>
<dbReference type="EMBL" id="FRAP01000010">
    <property type="protein sequence ID" value="SHK67443.1"/>
    <property type="molecule type" value="Genomic_DNA"/>
</dbReference>
<feature type="compositionally biased region" description="Basic and acidic residues" evidence="1">
    <location>
        <begin position="466"/>
        <end position="483"/>
    </location>
</feature>
<dbReference type="STRING" id="1848.SAMN05443637_11019"/>
<accession>A0A1M6UE49</accession>
<feature type="compositionally biased region" description="Low complexity" evidence="1">
    <location>
        <begin position="321"/>
        <end position="335"/>
    </location>
</feature>
<feature type="compositionally biased region" description="Pro residues" evidence="1">
    <location>
        <begin position="292"/>
        <end position="301"/>
    </location>
</feature>
<dbReference type="RefSeq" id="WP_143172151.1">
    <property type="nucleotide sequence ID" value="NZ_FRAP01000010.1"/>
</dbReference>
<feature type="compositionally biased region" description="Pro residues" evidence="1">
    <location>
        <begin position="455"/>
        <end position="465"/>
    </location>
</feature>
<dbReference type="Proteomes" id="UP000184363">
    <property type="component" value="Unassembled WGS sequence"/>
</dbReference>
<dbReference type="OrthoDB" id="5168860at2"/>
<keyword evidence="3" id="KW-1185">Reference proteome</keyword>
<evidence type="ECO:0000313" key="2">
    <source>
        <dbReference type="EMBL" id="SHK67443.1"/>
    </source>
</evidence>
<sequence>MSGGPTYESTHQLLLGLAGHIDDDLLAWVRELAAVGEEARAVSLATAGIAAGRIPLPGPVRAALIEAGHAARVGIDPAELAPAAELPVAHRFTASVPGAPDVASAVRALPPRQLQGTTVHLTWRLTPAGTAPGPLPHPVVIVEIDPARHSGEMLSYLMASGLTRSGVHASVEVITAGQPLPAYHEAALAAAVPVLHGANGPGAGGPRVEPGAVTEPVRIVRPFDEPEPAEEPAAEPLGEVAAAEPLGEVAAPDEPTEESTEPAPGEPSAAEPAVEPEPILDPGEPHPFADVPLPPPPPRPPAAGAALSALSDPIPEPDPLSDPLSEPLLAPLLDPTIREDDPLGVDHLVSRSPAADEAPAEQPAAESAPATGAGPVETAENVLIEDSWAAEWESGAWAMPLDELRPEPDREPPADPSRPGLTEQVTPPQPQRHGFTQEVPPPAPPPEPRQARTQVPPPASRPEPPAPRRGEPTRLSDADRELLARLQAELVQGRKPRRPGAPATGRPGANGRGPNRPERPPEAR</sequence>
<feature type="compositionally biased region" description="Low complexity" evidence="1">
    <location>
        <begin position="353"/>
        <end position="370"/>
    </location>
</feature>
<feature type="compositionally biased region" description="Basic and acidic residues" evidence="1">
    <location>
        <begin position="402"/>
        <end position="413"/>
    </location>
</feature>
<feature type="compositionally biased region" description="Low complexity" evidence="1">
    <location>
        <begin position="261"/>
        <end position="277"/>
    </location>
</feature>
<organism evidence="2 3">
    <name type="scientific">Pseudonocardia thermophila</name>
    <dbReference type="NCBI Taxonomy" id="1848"/>
    <lineage>
        <taxon>Bacteria</taxon>
        <taxon>Bacillati</taxon>
        <taxon>Actinomycetota</taxon>
        <taxon>Actinomycetes</taxon>
        <taxon>Pseudonocardiales</taxon>
        <taxon>Pseudonocardiaceae</taxon>
        <taxon>Pseudonocardia</taxon>
    </lineage>
</organism>
<feature type="region of interest" description="Disordered" evidence="1">
    <location>
        <begin position="250"/>
        <end position="524"/>
    </location>
</feature>
<reference evidence="2 3" key="1">
    <citation type="submission" date="2016-11" db="EMBL/GenBank/DDBJ databases">
        <authorList>
            <person name="Jaros S."/>
            <person name="Januszkiewicz K."/>
            <person name="Wedrychowicz H."/>
        </authorList>
    </citation>
    <scope>NUCLEOTIDE SEQUENCE [LARGE SCALE GENOMIC DNA]</scope>
    <source>
        <strain evidence="2 3">DSM 43832</strain>
    </source>
</reference>
<feature type="compositionally biased region" description="Low complexity" evidence="1">
    <location>
        <begin position="302"/>
        <end position="313"/>
    </location>
</feature>